<dbReference type="InterPro" id="IPR009060">
    <property type="entry name" value="UBA-like_sf"/>
</dbReference>
<protein>
    <recommendedName>
        <fullName evidence="2">GBF-interacting protein 1 N-terminal domain-containing protein</fullName>
    </recommendedName>
</protein>
<dbReference type="PANTHER" id="PTHR46445:SF3">
    <property type="entry name" value="RNA POLYMERASE II DEGRADATION FACTOR-LIKE PROTEIN (DUF1296)-RELATED"/>
    <property type="match status" value="1"/>
</dbReference>
<dbReference type="EMBL" id="GGEC01045052">
    <property type="protein sequence ID" value="MBX25536.1"/>
    <property type="molecule type" value="Transcribed_RNA"/>
</dbReference>
<dbReference type="PANTHER" id="PTHR46445">
    <property type="entry name" value="RNA POLYMERASE II DEGRADATION FACTOR-LIKE PROTEIN (DUF1296)"/>
    <property type="match status" value="1"/>
</dbReference>
<evidence type="ECO:0000259" key="2">
    <source>
        <dbReference type="Pfam" id="PF06972"/>
    </source>
</evidence>
<dbReference type="AlphaFoldDB" id="A0A2P2M5P2"/>
<feature type="region of interest" description="Disordered" evidence="1">
    <location>
        <begin position="45"/>
        <end position="148"/>
    </location>
</feature>
<feature type="compositionally biased region" description="Low complexity" evidence="1">
    <location>
        <begin position="121"/>
        <end position="136"/>
    </location>
</feature>
<dbReference type="InterPro" id="IPR009719">
    <property type="entry name" value="GIP1_N"/>
</dbReference>
<feature type="domain" description="GBF-interacting protein 1 N-terminal" evidence="2">
    <location>
        <begin position="4"/>
        <end position="62"/>
    </location>
</feature>
<evidence type="ECO:0000313" key="3">
    <source>
        <dbReference type="EMBL" id="MBX25536.1"/>
    </source>
</evidence>
<proteinExistence type="predicted"/>
<feature type="compositionally biased region" description="Basic and acidic residues" evidence="1">
    <location>
        <begin position="49"/>
        <end position="90"/>
    </location>
</feature>
<dbReference type="Pfam" id="PF06972">
    <property type="entry name" value="GIP1_N"/>
    <property type="match status" value="1"/>
</dbReference>
<reference evidence="3" key="1">
    <citation type="submission" date="2018-02" db="EMBL/GenBank/DDBJ databases">
        <title>Rhizophora mucronata_Transcriptome.</title>
        <authorList>
            <person name="Meera S.P."/>
            <person name="Sreeshan A."/>
            <person name="Augustine A."/>
        </authorList>
    </citation>
    <scope>NUCLEOTIDE SEQUENCE</scope>
    <source>
        <tissue evidence="3">Leaf</tissue>
    </source>
</reference>
<accession>A0A2P2M5P2</accession>
<dbReference type="SUPFAM" id="SSF46934">
    <property type="entry name" value="UBA-like"/>
    <property type="match status" value="1"/>
</dbReference>
<sequence>MSGIPVGSRKIVQSLKEIVNCPEAEIYAMLKECSMDPNEAVNRLLSQDPFHEVKSKREKKKENKDTMDPRFHGATDTIHRGGRGVADRYGRGGSSQISPSDYGASHGKPAYRKENGTHAYAGSLSSASSIPGSNINQQPSLPSNSVSTENRIPTISAVNGVSSSLQPFSGYQSAWIGVPGQVSMADIVKMGRPHNKASAMPSHHSVNSQHAGAPPFVASCHDLQFSDNHAPKVTGISTVPEVAASHNVHSEDEWPTIEHQQAASLSSVLEVPADSELYGEPSKLHLNKGNKHIRSELDDAQSADDGHVEALNGHHVAPASLSSRDMHDDGSRGSSLFDNNLYGDVSPYQSHGHAFEHNKGGCDA</sequence>
<name>A0A2P2M5P2_RHIMU</name>
<feature type="compositionally biased region" description="Polar residues" evidence="1">
    <location>
        <begin position="137"/>
        <end position="148"/>
    </location>
</feature>
<evidence type="ECO:0000256" key="1">
    <source>
        <dbReference type="SAM" id="MobiDB-lite"/>
    </source>
</evidence>
<organism evidence="3">
    <name type="scientific">Rhizophora mucronata</name>
    <name type="common">Asiatic mangrove</name>
    <dbReference type="NCBI Taxonomy" id="61149"/>
    <lineage>
        <taxon>Eukaryota</taxon>
        <taxon>Viridiplantae</taxon>
        <taxon>Streptophyta</taxon>
        <taxon>Embryophyta</taxon>
        <taxon>Tracheophyta</taxon>
        <taxon>Spermatophyta</taxon>
        <taxon>Magnoliopsida</taxon>
        <taxon>eudicotyledons</taxon>
        <taxon>Gunneridae</taxon>
        <taxon>Pentapetalae</taxon>
        <taxon>rosids</taxon>
        <taxon>fabids</taxon>
        <taxon>Malpighiales</taxon>
        <taxon>Rhizophoraceae</taxon>
        <taxon>Rhizophora</taxon>
    </lineage>
</organism>